<keyword evidence="6" id="KW-1003">Cell membrane</keyword>
<dbReference type="AlphaFoldDB" id="W8U7P0"/>
<name>W8U7P0_PEPAC</name>
<dbReference type="GO" id="GO:0005315">
    <property type="term" value="F:phosphate transmembrane transporter activity"/>
    <property type="evidence" value="ECO:0007669"/>
    <property type="project" value="InterPro"/>
</dbReference>
<keyword evidence="5" id="KW-0813">Transport</keyword>
<dbReference type="PANTHER" id="PTHR42727:SF1">
    <property type="entry name" value="PHOSPHATE TRANSPORT SYSTEM PERMEASE"/>
    <property type="match status" value="1"/>
</dbReference>
<evidence type="ECO:0000256" key="2">
    <source>
        <dbReference type="ARBA" id="ARBA00022692"/>
    </source>
</evidence>
<comment type="similarity">
    <text evidence="6">Belongs to the binding-protein-dependent transport system permease family. CysTW subfamily.</text>
</comment>
<protein>
    <recommendedName>
        <fullName evidence="6">Phosphate transport system permease protein</fullName>
    </recommendedName>
</protein>
<dbReference type="InterPro" id="IPR000515">
    <property type="entry name" value="MetI-like"/>
</dbReference>
<feature type="transmembrane region" description="Helical" evidence="5">
    <location>
        <begin position="201"/>
        <end position="222"/>
    </location>
</feature>
<feature type="domain" description="ABC transmembrane type-1" evidence="7">
    <location>
        <begin position="81"/>
        <end position="293"/>
    </location>
</feature>
<dbReference type="HOGENOM" id="CLU_033621_1_0_9"/>
<feature type="transmembrane region" description="Helical" evidence="5">
    <location>
        <begin position="21"/>
        <end position="46"/>
    </location>
</feature>
<comment type="function">
    <text evidence="6">Part of the binding-protein-dependent transport system for phosphate; probably responsible for the translocation of the substrate across the membrane.</text>
</comment>
<keyword evidence="6" id="KW-0592">Phosphate transport</keyword>
<evidence type="ECO:0000256" key="1">
    <source>
        <dbReference type="ARBA" id="ARBA00004141"/>
    </source>
</evidence>
<feature type="transmembrane region" description="Helical" evidence="5">
    <location>
        <begin position="154"/>
        <end position="175"/>
    </location>
</feature>
<dbReference type="InterPro" id="IPR011864">
    <property type="entry name" value="Phosphate_PstC"/>
</dbReference>
<evidence type="ECO:0000313" key="8">
    <source>
        <dbReference type="EMBL" id="AHM56896.1"/>
    </source>
</evidence>
<dbReference type="SUPFAM" id="SSF161098">
    <property type="entry name" value="MetI-like"/>
    <property type="match status" value="1"/>
</dbReference>
<feature type="transmembrane region" description="Helical" evidence="5">
    <location>
        <begin position="121"/>
        <end position="142"/>
    </location>
</feature>
<dbReference type="KEGG" id="eac:EAL2_c16010"/>
<keyword evidence="3 5" id="KW-1133">Transmembrane helix</keyword>
<reference evidence="8 9" key="1">
    <citation type="journal article" date="2014" name="Genome Announc.">
        <title>Complete Genome Sequence of Amino Acid-Utilizing Eubacterium acidaminophilum al-2 (DSM 3953).</title>
        <authorList>
            <person name="Poehlein A."/>
            <person name="Andreesen J.R."/>
            <person name="Daniel R."/>
        </authorList>
    </citation>
    <scope>NUCLEOTIDE SEQUENCE [LARGE SCALE GENOMIC DNA]</scope>
    <source>
        <strain evidence="8 9">DSM 3953</strain>
    </source>
</reference>
<comment type="subcellular location">
    <subcellularLocation>
        <location evidence="5">Cell membrane</location>
        <topology evidence="5">Multi-pass membrane protein</topology>
    </subcellularLocation>
    <subcellularLocation>
        <location evidence="1">Membrane</location>
        <topology evidence="1">Multi-pass membrane protein</topology>
    </subcellularLocation>
</comment>
<dbReference type="STRING" id="1286171.EAL2_c16010"/>
<gene>
    <name evidence="8" type="primary">yqgH1</name>
    <name evidence="8" type="ORF">EAL2_c16010</name>
</gene>
<dbReference type="GO" id="GO:0006817">
    <property type="term" value="P:phosphate ion transport"/>
    <property type="evidence" value="ECO:0007669"/>
    <property type="project" value="UniProtKB-KW"/>
</dbReference>
<dbReference type="RefSeq" id="WP_025435873.1">
    <property type="nucleotide sequence ID" value="NZ_CP007452.1"/>
</dbReference>
<keyword evidence="9" id="KW-1185">Reference proteome</keyword>
<evidence type="ECO:0000256" key="5">
    <source>
        <dbReference type="RuleBase" id="RU363032"/>
    </source>
</evidence>
<accession>W8U7P0</accession>
<dbReference type="GO" id="GO:0005886">
    <property type="term" value="C:plasma membrane"/>
    <property type="evidence" value="ECO:0007669"/>
    <property type="project" value="UniProtKB-SubCell"/>
</dbReference>
<evidence type="ECO:0000259" key="7">
    <source>
        <dbReference type="PROSITE" id="PS50928"/>
    </source>
</evidence>
<dbReference type="Pfam" id="PF00528">
    <property type="entry name" value="BPD_transp_1"/>
    <property type="match status" value="1"/>
</dbReference>
<dbReference type="PATRIC" id="fig|1286171.3.peg.1552"/>
<feature type="transmembrane region" description="Helical" evidence="5">
    <location>
        <begin position="274"/>
        <end position="293"/>
    </location>
</feature>
<sequence>MEKSKRGPDKHITRMHFQEKLVKTILQAFSAVSIFVTIGIVATLLWETLAFLREVSIFEFLFTTKWTPTLAPKHFGVLPIVVGTLMIALLSSIVSIPVGLGSAIYLSEFAPVRVRKIVKPILEILAGIPSIVYGFFALNFITPFLKGIFPQIEVFNALSAAIAVGIMTMPMVASLSEDAMRAVPKALREGAYALGATKLEVALNVVLPAAISNVISSFVLAISRAIGETMIVAIAAGANSTLTFNPLHSIQTMTGYMVNISMGDIQHGSVEYKTVFAVGLLLFLMTLLMNILARHIVSKYREEY</sequence>
<evidence type="ECO:0000256" key="6">
    <source>
        <dbReference type="RuleBase" id="RU363054"/>
    </source>
</evidence>
<organism evidence="8 9">
    <name type="scientific">Peptoclostridium acidaminophilum DSM 3953</name>
    <dbReference type="NCBI Taxonomy" id="1286171"/>
    <lineage>
        <taxon>Bacteria</taxon>
        <taxon>Bacillati</taxon>
        <taxon>Bacillota</taxon>
        <taxon>Clostridia</taxon>
        <taxon>Peptostreptococcales</taxon>
        <taxon>Peptoclostridiaceae</taxon>
        <taxon>Peptoclostridium</taxon>
    </lineage>
</organism>
<dbReference type="PANTHER" id="PTHR42727">
    <property type="entry name" value="PHOSPHATE TRANSPORT SYSTEM PERMEASE PROTEIN"/>
    <property type="match status" value="1"/>
</dbReference>
<dbReference type="PROSITE" id="PS50928">
    <property type="entry name" value="ABC_TM1"/>
    <property type="match status" value="1"/>
</dbReference>
<dbReference type="Gene3D" id="1.10.3720.10">
    <property type="entry name" value="MetI-like"/>
    <property type="match status" value="1"/>
</dbReference>
<dbReference type="CDD" id="cd06261">
    <property type="entry name" value="TM_PBP2"/>
    <property type="match status" value="1"/>
</dbReference>
<dbReference type="EMBL" id="CP007452">
    <property type="protein sequence ID" value="AHM56896.1"/>
    <property type="molecule type" value="Genomic_DNA"/>
</dbReference>
<dbReference type="eggNOG" id="COG0573">
    <property type="taxonomic scope" value="Bacteria"/>
</dbReference>
<evidence type="ECO:0000313" key="9">
    <source>
        <dbReference type="Proteomes" id="UP000019591"/>
    </source>
</evidence>
<dbReference type="NCBIfam" id="TIGR02138">
    <property type="entry name" value="phosphate_pstC"/>
    <property type="match status" value="1"/>
</dbReference>
<keyword evidence="2 5" id="KW-0812">Transmembrane</keyword>
<feature type="transmembrane region" description="Helical" evidence="5">
    <location>
        <begin position="75"/>
        <end position="100"/>
    </location>
</feature>
<evidence type="ECO:0000256" key="3">
    <source>
        <dbReference type="ARBA" id="ARBA00022989"/>
    </source>
</evidence>
<keyword evidence="4 5" id="KW-0472">Membrane</keyword>
<dbReference type="OrthoDB" id="9785113at2"/>
<evidence type="ECO:0000256" key="4">
    <source>
        <dbReference type="ARBA" id="ARBA00023136"/>
    </source>
</evidence>
<proteinExistence type="inferred from homology"/>
<dbReference type="Proteomes" id="UP000019591">
    <property type="component" value="Chromosome"/>
</dbReference>
<dbReference type="InterPro" id="IPR035906">
    <property type="entry name" value="MetI-like_sf"/>
</dbReference>